<proteinExistence type="predicted"/>
<dbReference type="STRING" id="1675527.AIOL_001944"/>
<dbReference type="RefSeq" id="WP_049642786.1">
    <property type="nucleotide sequence ID" value="NZ_LFTY01000002.1"/>
</dbReference>
<protein>
    <submittedName>
        <fullName evidence="1">Uncharacterized protein</fullName>
    </submittedName>
</protein>
<dbReference type="AlphaFoldDB" id="A0A0J9E299"/>
<reference evidence="1 2" key="1">
    <citation type="submission" date="2015-06" db="EMBL/GenBank/DDBJ databases">
        <title>Draft genome sequence of an Alphaproteobacteria species associated to the Mediterranean sponge Oscarella lobularis.</title>
        <authorList>
            <person name="Jourda C."/>
            <person name="Santini S."/>
            <person name="Claverie J.-M."/>
        </authorList>
    </citation>
    <scope>NUCLEOTIDE SEQUENCE [LARGE SCALE GENOMIC DNA]</scope>
    <source>
        <strain evidence="1">IGS</strain>
    </source>
</reference>
<comment type="caution">
    <text evidence="1">The sequence shown here is derived from an EMBL/GenBank/DDBJ whole genome shotgun (WGS) entry which is preliminary data.</text>
</comment>
<gene>
    <name evidence="1" type="ORF">AIOL_001944</name>
</gene>
<dbReference type="EMBL" id="LFTY01000002">
    <property type="protein sequence ID" value="KMW56986.1"/>
    <property type="molecule type" value="Genomic_DNA"/>
</dbReference>
<evidence type="ECO:0000313" key="1">
    <source>
        <dbReference type="EMBL" id="KMW56986.1"/>
    </source>
</evidence>
<organism evidence="1 2">
    <name type="scientific">Candidatus Rhodobacter oscarellae</name>
    <dbReference type="NCBI Taxonomy" id="1675527"/>
    <lineage>
        <taxon>Bacteria</taxon>
        <taxon>Pseudomonadati</taxon>
        <taxon>Pseudomonadota</taxon>
        <taxon>Alphaproteobacteria</taxon>
        <taxon>Rhodobacterales</taxon>
        <taxon>Rhodobacter group</taxon>
        <taxon>Rhodobacter</taxon>
    </lineage>
</organism>
<accession>A0A0J9E299</accession>
<keyword evidence="2" id="KW-1185">Reference proteome</keyword>
<dbReference type="Proteomes" id="UP000037178">
    <property type="component" value="Unassembled WGS sequence"/>
</dbReference>
<evidence type="ECO:0000313" key="2">
    <source>
        <dbReference type="Proteomes" id="UP000037178"/>
    </source>
</evidence>
<sequence length="345" mass="36417">MALQTTTLQGILRGPDGVALSGATLRFVLSHTAADVGSNTALVRTPVDVVSGNDGSVAVDLWPNANGFENTHYDVRAYANDENGKAVTYEFGKLQVPEVGPADLAELLGAGVLRAQGVEGQVLDAAVRAEMAAQSARASANEIDVGSLEGRLEDRVDAFADGARAEYPAVNLLRNARALDTDSNGGFVSPLGIYVPNDSEAVVTQRVLAPDHADIPAEIAGFTQNAGTPKYSFNVIEITGSKGASGSGRATLLPNRPVRGVHSSGFIAAQVSASGISVNYHDLDAGMVHEDVVWSETRFAHIDAFRIVFTGNNQKIWVVGPWVSAGKVSRSPLFLMHDTYFLNQT</sequence>
<dbReference type="OrthoDB" id="7866049at2"/>
<dbReference type="PATRIC" id="fig|1675527.3.peg.2043"/>
<name>A0A0J9E299_9RHOB</name>